<gene>
    <name evidence="1" type="ORF">SAMN05421780_104261</name>
</gene>
<keyword evidence="2" id="KW-1185">Reference proteome</keyword>
<dbReference type="STRING" id="927664.SAMN05421780_104261"/>
<dbReference type="GO" id="GO:0004519">
    <property type="term" value="F:endonuclease activity"/>
    <property type="evidence" value="ECO:0007669"/>
    <property type="project" value="InterPro"/>
</dbReference>
<name>A0A1I1I7T6_9BACT</name>
<dbReference type="EMBL" id="FOLE01000004">
    <property type="protein sequence ID" value="SFC32489.1"/>
    <property type="molecule type" value="Genomic_DNA"/>
</dbReference>
<dbReference type="OrthoDB" id="2593273at2"/>
<reference evidence="1 2" key="1">
    <citation type="submission" date="2016-10" db="EMBL/GenBank/DDBJ databases">
        <authorList>
            <person name="de Groot N.N."/>
        </authorList>
    </citation>
    <scope>NUCLEOTIDE SEQUENCE [LARGE SCALE GENOMIC DNA]</scope>
    <source>
        <strain evidence="1 2">DSM 6793</strain>
    </source>
</reference>
<dbReference type="AlphaFoldDB" id="A0A1I1I7T6"/>
<dbReference type="RefSeq" id="WP_091511151.1">
    <property type="nucleotide sequence ID" value="NZ_FOLE01000004.1"/>
</dbReference>
<organism evidence="1 2">
    <name type="scientific">Flexibacter flexilis DSM 6793</name>
    <dbReference type="NCBI Taxonomy" id="927664"/>
    <lineage>
        <taxon>Bacteria</taxon>
        <taxon>Pseudomonadati</taxon>
        <taxon>Bacteroidota</taxon>
        <taxon>Cytophagia</taxon>
        <taxon>Cytophagales</taxon>
        <taxon>Flexibacteraceae</taxon>
        <taxon>Flexibacter</taxon>
    </lineage>
</organism>
<accession>A0A1I1I7T6</accession>
<sequence length="168" mass="19232">MILAFDTYYFDTKAKTICVAFDNWTNEENFDVYSELTEIAGDYQSGQFYKRELPCILSLLKKNTFKNIEFIIIDGYVYLDDNEKFGLGGHLFDALGGKIPIIGVAKTNFATIDKNKQQILRGKSIKPLYITSIGMDVREAARLIEQMKGQNRIPDLLKKLDILTKEKN</sequence>
<dbReference type="GO" id="GO:0006281">
    <property type="term" value="P:DNA repair"/>
    <property type="evidence" value="ECO:0007669"/>
    <property type="project" value="InterPro"/>
</dbReference>
<dbReference type="Proteomes" id="UP000199514">
    <property type="component" value="Unassembled WGS sequence"/>
</dbReference>
<protein>
    <submittedName>
        <fullName evidence="1">Exodeoxyribonuclease-5/deoxyribonuclease V</fullName>
    </submittedName>
</protein>
<dbReference type="Gene3D" id="3.30.2170.10">
    <property type="entry name" value="archaeoglobus fulgidus dsm 4304 superfamily"/>
    <property type="match status" value="1"/>
</dbReference>
<evidence type="ECO:0000313" key="2">
    <source>
        <dbReference type="Proteomes" id="UP000199514"/>
    </source>
</evidence>
<dbReference type="InterPro" id="IPR007581">
    <property type="entry name" value="Endonuclease-V"/>
</dbReference>
<dbReference type="Pfam" id="PF04493">
    <property type="entry name" value="Endonuclease_5"/>
    <property type="match status" value="1"/>
</dbReference>
<evidence type="ECO:0000313" key="1">
    <source>
        <dbReference type="EMBL" id="SFC32489.1"/>
    </source>
</evidence>
<proteinExistence type="predicted"/>